<evidence type="ECO:0000256" key="5">
    <source>
        <dbReference type="ARBA" id="ARBA00022829"/>
    </source>
</evidence>
<dbReference type="HAMAP" id="MF_01808">
    <property type="entry name" value="Recomb_XerC_XerD"/>
    <property type="match status" value="1"/>
</dbReference>
<feature type="active site" evidence="10">
    <location>
        <position position="242"/>
    </location>
</feature>
<dbReference type="GO" id="GO:0009037">
    <property type="term" value="F:tyrosine-based site-specific recombinase activity"/>
    <property type="evidence" value="ECO:0007669"/>
    <property type="project" value="UniProtKB-UniRule"/>
</dbReference>
<evidence type="ECO:0000256" key="7">
    <source>
        <dbReference type="ARBA" id="ARBA00023125"/>
    </source>
</evidence>
<comment type="subunit">
    <text evidence="10">Forms a cyclic heterotetrameric complex composed of two molecules of XerC and two molecules of XerD.</text>
</comment>
<dbReference type="Pfam" id="PF00589">
    <property type="entry name" value="Phage_integrase"/>
    <property type="match status" value="1"/>
</dbReference>
<dbReference type="Proteomes" id="UP000824001">
    <property type="component" value="Unassembled WGS sequence"/>
</dbReference>
<gene>
    <name evidence="13" type="primary">xerD</name>
    <name evidence="10" type="synonym">xerC</name>
    <name evidence="13" type="ORF">IAC18_05645</name>
</gene>
<comment type="similarity">
    <text evidence="10">Belongs to the 'phage' integrase family. XerC subfamily.</text>
</comment>
<comment type="function">
    <text evidence="10">Site-specific tyrosine recombinase, which acts by catalyzing the cutting and rejoining of the recombining DNA molecules. The XerC-XerD complex is essential to convert dimers of the bacterial chromosome into monomers to permit their segregation at cell division. It also contributes to the segregational stability of plasmids.</text>
</comment>
<keyword evidence="7 10" id="KW-0238">DNA-binding</keyword>
<comment type="caution">
    <text evidence="13">The sequence shown here is derived from an EMBL/GenBank/DDBJ whole genome shotgun (WGS) entry which is preliminary data.</text>
</comment>
<dbReference type="PANTHER" id="PTHR30349:SF81">
    <property type="entry name" value="TYROSINE RECOMBINASE XERC"/>
    <property type="match status" value="1"/>
</dbReference>
<evidence type="ECO:0000259" key="12">
    <source>
        <dbReference type="PROSITE" id="PS51900"/>
    </source>
</evidence>
<feature type="domain" description="Tyr recombinase" evidence="11">
    <location>
        <begin position="108"/>
        <end position="290"/>
    </location>
</feature>
<proteinExistence type="inferred from homology"/>
<keyword evidence="4 10" id="KW-0132">Cell division</keyword>
<keyword evidence="5 10" id="KW-0159">Chromosome partition</keyword>
<accession>A0A9D1FEH5</accession>
<dbReference type="PANTHER" id="PTHR30349">
    <property type="entry name" value="PHAGE INTEGRASE-RELATED"/>
    <property type="match status" value="1"/>
</dbReference>
<dbReference type="InterPro" id="IPR004107">
    <property type="entry name" value="Integrase_SAM-like_N"/>
</dbReference>
<dbReference type="InterPro" id="IPR002104">
    <property type="entry name" value="Integrase_catalytic"/>
</dbReference>
<dbReference type="Gene3D" id="1.10.443.10">
    <property type="entry name" value="Intergrase catalytic core"/>
    <property type="match status" value="1"/>
</dbReference>
<reference evidence="13" key="2">
    <citation type="journal article" date="2021" name="PeerJ">
        <title>Extensive microbial diversity within the chicken gut microbiome revealed by metagenomics and culture.</title>
        <authorList>
            <person name="Gilroy R."/>
            <person name="Ravi A."/>
            <person name="Getino M."/>
            <person name="Pursley I."/>
            <person name="Horton D.L."/>
            <person name="Alikhan N.F."/>
            <person name="Baker D."/>
            <person name="Gharbi K."/>
            <person name="Hall N."/>
            <person name="Watson M."/>
            <person name="Adriaenssens E.M."/>
            <person name="Foster-Nyarko E."/>
            <person name="Jarju S."/>
            <person name="Secka A."/>
            <person name="Antonio M."/>
            <person name="Oren A."/>
            <person name="Chaudhuri R.R."/>
            <person name="La Ragione R."/>
            <person name="Hildebrand F."/>
            <person name="Pallen M.J."/>
        </authorList>
    </citation>
    <scope>NUCLEOTIDE SEQUENCE</scope>
    <source>
        <strain evidence="13">ChiHjej10B9-9673</strain>
    </source>
</reference>
<dbReference type="GO" id="GO:0007059">
    <property type="term" value="P:chromosome segregation"/>
    <property type="evidence" value="ECO:0007669"/>
    <property type="project" value="UniProtKB-UniRule"/>
</dbReference>
<evidence type="ECO:0000256" key="6">
    <source>
        <dbReference type="ARBA" id="ARBA00022908"/>
    </source>
</evidence>
<evidence type="ECO:0000256" key="2">
    <source>
        <dbReference type="ARBA" id="ARBA00010450"/>
    </source>
</evidence>
<keyword evidence="8 10" id="KW-0233">DNA recombination</keyword>
<evidence type="ECO:0000256" key="4">
    <source>
        <dbReference type="ARBA" id="ARBA00022618"/>
    </source>
</evidence>
<evidence type="ECO:0000256" key="10">
    <source>
        <dbReference type="HAMAP-Rule" id="MF_01808"/>
    </source>
</evidence>
<dbReference type="SUPFAM" id="SSF56349">
    <property type="entry name" value="DNA breaking-rejoining enzymes"/>
    <property type="match status" value="1"/>
</dbReference>
<evidence type="ECO:0000259" key="11">
    <source>
        <dbReference type="PROSITE" id="PS51898"/>
    </source>
</evidence>
<dbReference type="GO" id="GO:0005737">
    <property type="term" value="C:cytoplasm"/>
    <property type="evidence" value="ECO:0007669"/>
    <property type="project" value="UniProtKB-SubCell"/>
</dbReference>
<dbReference type="NCBIfam" id="TIGR02225">
    <property type="entry name" value="recomb_XerD"/>
    <property type="match status" value="1"/>
</dbReference>
<evidence type="ECO:0000256" key="8">
    <source>
        <dbReference type="ARBA" id="ARBA00023172"/>
    </source>
</evidence>
<feature type="active site" description="O-(3'-phospho-DNA)-tyrosine intermediate" evidence="10">
    <location>
        <position position="277"/>
    </location>
</feature>
<feature type="domain" description="Core-binding (CB)" evidence="12">
    <location>
        <begin position="1"/>
        <end position="87"/>
    </location>
</feature>
<evidence type="ECO:0000256" key="9">
    <source>
        <dbReference type="ARBA" id="ARBA00023306"/>
    </source>
</evidence>
<dbReference type="InterPro" id="IPR050090">
    <property type="entry name" value="Tyrosine_recombinase_XerCD"/>
</dbReference>
<organism evidence="13 14">
    <name type="scientific">Candidatus Scatomorpha merdipullorum</name>
    <dbReference type="NCBI Taxonomy" id="2840927"/>
    <lineage>
        <taxon>Bacteria</taxon>
        <taxon>Bacillati</taxon>
        <taxon>Bacillota</taxon>
        <taxon>Clostridia</taxon>
        <taxon>Eubacteriales</taxon>
        <taxon>Candidatus Scatomorpha</taxon>
    </lineage>
</organism>
<dbReference type="InterPro" id="IPR013762">
    <property type="entry name" value="Integrase-like_cat_sf"/>
</dbReference>
<protein>
    <recommendedName>
        <fullName evidence="10">Tyrosine recombinase XerC</fullName>
    </recommendedName>
</protein>
<keyword evidence="9 10" id="KW-0131">Cell cycle</keyword>
<dbReference type="PROSITE" id="PS51898">
    <property type="entry name" value="TYR_RECOMBINASE"/>
    <property type="match status" value="1"/>
</dbReference>
<dbReference type="PROSITE" id="PS51900">
    <property type="entry name" value="CB"/>
    <property type="match status" value="1"/>
</dbReference>
<feature type="active site" evidence="10">
    <location>
        <position position="148"/>
    </location>
</feature>
<dbReference type="GO" id="GO:0051301">
    <property type="term" value="P:cell division"/>
    <property type="evidence" value="ECO:0007669"/>
    <property type="project" value="UniProtKB-KW"/>
</dbReference>
<dbReference type="GO" id="GO:0003677">
    <property type="term" value="F:DNA binding"/>
    <property type="evidence" value="ECO:0007669"/>
    <property type="project" value="UniProtKB-UniRule"/>
</dbReference>
<dbReference type="Gene3D" id="1.10.150.130">
    <property type="match status" value="1"/>
</dbReference>
<keyword evidence="6 10" id="KW-0229">DNA integration</keyword>
<dbReference type="Pfam" id="PF02899">
    <property type="entry name" value="Phage_int_SAM_1"/>
    <property type="match status" value="1"/>
</dbReference>
<evidence type="ECO:0000256" key="3">
    <source>
        <dbReference type="ARBA" id="ARBA00022490"/>
    </source>
</evidence>
<sequence length="296" mass="33770">MQDSEILDEFRDYLKNERNSSDNTIASYLRDMRQLADYLDLHGGKDLQDAGEKDLNEYLDYLRRIGKSPATVARCVATFKSFYKHSFVTGRSLQNPAAGLISEKMEKKLPQILTSKEVELLLEQPECTDAKGYRDRAMLELLYATGIRVSELIALNVADVNIPIGVITCRGRGKERVIPMYTKAVKALSEYVEFIRPNMVADEHEQALFVNMNGVRMTRQGFWKILKHYQAKAHIEKDITPHTLRHSFAAHLLENGADLHAIQEMLGHSDLSSTQIYAHIVKKHIKDVYNKAHPRA</sequence>
<dbReference type="InterPro" id="IPR010998">
    <property type="entry name" value="Integrase_recombinase_N"/>
</dbReference>
<dbReference type="NCBIfam" id="NF001399">
    <property type="entry name" value="PRK00283.1"/>
    <property type="match status" value="1"/>
</dbReference>
<keyword evidence="3 10" id="KW-0963">Cytoplasm</keyword>
<dbReference type="InterPro" id="IPR044068">
    <property type="entry name" value="CB"/>
</dbReference>
<name>A0A9D1FEH5_9FIRM</name>
<dbReference type="InterPro" id="IPR011932">
    <property type="entry name" value="Recomb_XerD"/>
</dbReference>
<comment type="caution">
    <text evidence="10">Lacks conserved residue(s) required for the propagation of feature annotation.</text>
</comment>
<evidence type="ECO:0000256" key="1">
    <source>
        <dbReference type="ARBA" id="ARBA00004496"/>
    </source>
</evidence>
<dbReference type="CDD" id="cd00798">
    <property type="entry name" value="INT_XerDC_C"/>
    <property type="match status" value="1"/>
</dbReference>
<comment type="subcellular location">
    <subcellularLocation>
        <location evidence="1 10">Cytoplasm</location>
    </subcellularLocation>
</comment>
<dbReference type="InterPro" id="IPR011010">
    <property type="entry name" value="DNA_brk_join_enz"/>
</dbReference>
<dbReference type="InterPro" id="IPR023009">
    <property type="entry name" value="Tyrosine_recombinase_XerC/XerD"/>
</dbReference>
<dbReference type="NCBIfam" id="NF040815">
    <property type="entry name" value="recomb_XerA_Arch"/>
    <property type="match status" value="1"/>
</dbReference>
<dbReference type="GO" id="GO:0006313">
    <property type="term" value="P:DNA transposition"/>
    <property type="evidence" value="ECO:0007669"/>
    <property type="project" value="UniProtKB-UniRule"/>
</dbReference>
<evidence type="ECO:0000313" key="13">
    <source>
        <dbReference type="EMBL" id="HIS67031.1"/>
    </source>
</evidence>
<evidence type="ECO:0000313" key="14">
    <source>
        <dbReference type="Proteomes" id="UP000824001"/>
    </source>
</evidence>
<feature type="active site" evidence="10">
    <location>
        <position position="245"/>
    </location>
</feature>
<dbReference type="EMBL" id="DVJK01000158">
    <property type="protein sequence ID" value="HIS67031.1"/>
    <property type="molecule type" value="Genomic_DNA"/>
</dbReference>
<dbReference type="AlphaFoldDB" id="A0A9D1FEH5"/>
<reference evidence="13" key="1">
    <citation type="submission" date="2020-10" db="EMBL/GenBank/DDBJ databases">
        <authorList>
            <person name="Gilroy R."/>
        </authorList>
    </citation>
    <scope>NUCLEOTIDE SEQUENCE</scope>
    <source>
        <strain evidence="13">ChiHjej10B9-9673</strain>
    </source>
</reference>
<feature type="active site" evidence="10">
    <location>
        <position position="268"/>
    </location>
</feature>
<comment type="similarity">
    <text evidence="2">Belongs to the 'phage' integrase family. XerD subfamily.</text>
</comment>